<keyword evidence="3" id="KW-1185">Reference proteome</keyword>
<evidence type="ECO:0000313" key="3">
    <source>
        <dbReference type="Proteomes" id="UP000005038"/>
    </source>
</evidence>
<evidence type="ECO:0000313" key="2">
    <source>
        <dbReference type="EMBL" id="GAB36210.1"/>
    </source>
</evidence>
<dbReference type="EMBL" id="BAFB01000202">
    <property type="protein sequence ID" value="GAB36210.1"/>
    <property type="molecule type" value="Genomic_DNA"/>
</dbReference>
<reference evidence="2" key="1">
    <citation type="submission" date="2012-02" db="EMBL/GenBank/DDBJ databases">
        <title>Whole genome shotgun sequence of Gordonia otitidis NBRC 100426.</title>
        <authorList>
            <person name="Yoshida I."/>
            <person name="Hosoyama A."/>
            <person name="Tsuchikane K."/>
            <person name="Katsumata H."/>
            <person name="Yamazaki S."/>
            <person name="Fujita N."/>
        </authorList>
    </citation>
    <scope>NUCLEOTIDE SEQUENCE [LARGE SCALE GENOMIC DNA]</scope>
    <source>
        <strain evidence="2">NBRC 100426</strain>
    </source>
</reference>
<name>H5TRV2_GORO1</name>
<feature type="compositionally biased region" description="Polar residues" evidence="1">
    <location>
        <begin position="119"/>
        <end position="131"/>
    </location>
</feature>
<comment type="caution">
    <text evidence="2">The sequence shown here is derived from an EMBL/GenBank/DDBJ whole genome shotgun (WGS) entry which is preliminary data.</text>
</comment>
<dbReference type="Proteomes" id="UP000005038">
    <property type="component" value="Unassembled WGS sequence"/>
</dbReference>
<evidence type="ECO:0000256" key="1">
    <source>
        <dbReference type="SAM" id="MobiDB-lite"/>
    </source>
</evidence>
<sequence length="137" mass="14812">MLAAMNELRVYGHYLPKPGTRIAQVCRRYDVDPTEPVLLVMATRRGPDPLATALASAGERPVSVDKHGKFERIVEIRTDSLSGFATQHPERLLGTASTGRPPTADARGLRPRVWADLAETTTQPDHTQTGARSAAAG</sequence>
<feature type="region of interest" description="Disordered" evidence="1">
    <location>
        <begin position="85"/>
        <end position="137"/>
    </location>
</feature>
<dbReference type="STRING" id="1108044.GOOTI_202_00660"/>
<gene>
    <name evidence="2" type="ORF">GOOTI_202_00660</name>
</gene>
<proteinExistence type="predicted"/>
<organism evidence="2 3">
    <name type="scientific">Gordonia otitidis (strain DSM 44809 / CCUG 52243 / JCM 12355 / NBRC 100426 / IFM 10032)</name>
    <dbReference type="NCBI Taxonomy" id="1108044"/>
    <lineage>
        <taxon>Bacteria</taxon>
        <taxon>Bacillati</taxon>
        <taxon>Actinomycetota</taxon>
        <taxon>Actinomycetes</taxon>
        <taxon>Mycobacteriales</taxon>
        <taxon>Gordoniaceae</taxon>
        <taxon>Gordonia</taxon>
    </lineage>
</organism>
<accession>H5TRV2</accession>
<protein>
    <submittedName>
        <fullName evidence="2">Uncharacterized protein</fullName>
    </submittedName>
</protein>
<dbReference type="AlphaFoldDB" id="H5TRV2"/>